<evidence type="ECO:0000313" key="3">
    <source>
        <dbReference type="Proteomes" id="UP000199423"/>
    </source>
</evidence>
<sequence length="209" mass="22262">MGDRNGGNRISRWIARSVAVIVCIVGLLMLSGIPRGMSSLYLEAADQDWIGQNGYSVTIEDKNLVISGYLAWGVLGAVSRELSANPGVQMFILNSPGGHVGVGTRLYDVIKSRGLDTYTTEQCASACIIPFLGGNNRYLQKGAKLGFHAVGGEAGNSIAAGTAKVLSVYRTANVPEPFIQRMLATPVESAWYPSPKELMAANVVTELVQ</sequence>
<dbReference type="OrthoDB" id="5936191at2"/>
<keyword evidence="1" id="KW-0812">Transmembrane</keyword>
<keyword evidence="1" id="KW-0472">Membrane</keyword>
<reference evidence="3" key="1">
    <citation type="submission" date="2016-10" db="EMBL/GenBank/DDBJ databases">
        <authorList>
            <person name="Varghese N."/>
            <person name="Submissions S."/>
        </authorList>
    </citation>
    <scope>NUCLEOTIDE SEQUENCE [LARGE SCALE GENOMIC DNA]</scope>
    <source>
        <strain evidence="3">DSM 1565</strain>
    </source>
</reference>
<dbReference type="Gene3D" id="3.90.226.10">
    <property type="entry name" value="2-enoyl-CoA Hydratase, Chain A, domain 1"/>
    <property type="match status" value="1"/>
</dbReference>
<dbReference type="AlphaFoldDB" id="A0A1I7N4R8"/>
<feature type="transmembrane region" description="Helical" evidence="1">
    <location>
        <begin position="13"/>
        <end position="33"/>
    </location>
</feature>
<keyword evidence="1" id="KW-1133">Transmembrane helix</keyword>
<dbReference type="SUPFAM" id="SSF52096">
    <property type="entry name" value="ClpP/crotonase"/>
    <property type="match status" value="1"/>
</dbReference>
<proteinExistence type="predicted"/>
<dbReference type="Proteomes" id="UP000199423">
    <property type="component" value="Unassembled WGS sequence"/>
</dbReference>
<accession>A0A1I7N4R8</accession>
<organism evidence="2 3">
    <name type="scientific">Hyphomicrobium facile</name>
    <dbReference type="NCBI Taxonomy" id="51670"/>
    <lineage>
        <taxon>Bacteria</taxon>
        <taxon>Pseudomonadati</taxon>
        <taxon>Pseudomonadota</taxon>
        <taxon>Alphaproteobacteria</taxon>
        <taxon>Hyphomicrobiales</taxon>
        <taxon>Hyphomicrobiaceae</taxon>
        <taxon>Hyphomicrobium</taxon>
    </lineage>
</organism>
<keyword evidence="3" id="KW-1185">Reference proteome</keyword>
<dbReference type="InterPro" id="IPR029045">
    <property type="entry name" value="ClpP/crotonase-like_dom_sf"/>
</dbReference>
<evidence type="ECO:0000313" key="2">
    <source>
        <dbReference type="EMBL" id="SFV29654.1"/>
    </source>
</evidence>
<gene>
    <name evidence="2" type="ORF">SAMN04488557_1302</name>
</gene>
<dbReference type="EMBL" id="FPCH01000001">
    <property type="protein sequence ID" value="SFV29654.1"/>
    <property type="molecule type" value="Genomic_DNA"/>
</dbReference>
<evidence type="ECO:0008006" key="4">
    <source>
        <dbReference type="Google" id="ProtNLM"/>
    </source>
</evidence>
<protein>
    <recommendedName>
        <fullName evidence="4">ATP-dependent Clp protease proteolytic subunit</fullName>
    </recommendedName>
</protein>
<evidence type="ECO:0000256" key="1">
    <source>
        <dbReference type="SAM" id="Phobius"/>
    </source>
</evidence>
<dbReference type="RefSeq" id="WP_092865692.1">
    <property type="nucleotide sequence ID" value="NZ_FPCH01000001.1"/>
</dbReference>
<name>A0A1I7N4R8_9HYPH</name>